<sequence>MTTTSDCCIFEGCALPPRPNSVKCVAHRSRAVCRIHDCRNQVYARQLCVSHGGRHRCASPGCKSNARSGRYCCRHSLQAKRPNVCVAVDCVETATAGQLCPRHAARKCVSDNCDTPARRAGACWRHRARDANAMSPAMPEPLLAIDDSTPMDDESWLQELFEQAPDMLMPPQELREYINDTLLRL</sequence>
<dbReference type="Proteomes" id="UP000030762">
    <property type="component" value="Unassembled WGS sequence"/>
</dbReference>
<evidence type="ECO:0000313" key="1">
    <source>
        <dbReference type="EMBL" id="EQC39143.1"/>
    </source>
</evidence>
<evidence type="ECO:0000313" key="2">
    <source>
        <dbReference type="Proteomes" id="UP000030762"/>
    </source>
</evidence>
<dbReference type="EMBL" id="JH767139">
    <property type="protein sequence ID" value="EQC39143.1"/>
    <property type="molecule type" value="Genomic_DNA"/>
</dbReference>
<organism evidence="1 2">
    <name type="scientific">Saprolegnia diclina (strain VS20)</name>
    <dbReference type="NCBI Taxonomy" id="1156394"/>
    <lineage>
        <taxon>Eukaryota</taxon>
        <taxon>Sar</taxon>
        <taxon>Stramenopiles</taxon>
        <taxon>Oomycota</taxon>
        <taxon>Saprolegniomycetes</taxon>
        <taxon>Saprolegniales</taxon>
        <taxon>Saprolegniaceae</taxon>
        <taxon>Saprolegnia</taxon>
    </lineage>
</organism>
<proteinExistence type="predicted"/>
<dbReference type="AlphaFoldDB" id="T0S2F5"/>
<dbReference type="PANTHER" id="PTHR31827:SF1">
    <property type="entry name" value="EMB|CAB89363.1"/>
    <property type="match status" value="1"/>
</dbReference>
<dbReference type="GeneID" id="19944076"/>
<accession>T0S2F5</accession>
<gene>
    <name evidence="1" type="ORF">SDRG_03349</name>
</gene>
<dbReference type="OrthoDB" id="69459at2759"/>
<dbReference type="PANTHER" id="PTHR31827">
    <property type="entry name" value="EMB|CAB89363.1"/>
    <property type="match status" value="1"/>
</dbReference>
<dbReference type="VEuPathDB" id="FungiDB:SDRG_03349"/>
<reference evidence="1 2" key="1">
    <citation type="submission" date="2012-04" db="EMBL/GenBank/DDBJ databases">
        <title>The Genome Sequence of Saprolegnia declina VS20.</title>
        <authorList>
            <consortium name="The Broad Institute Genome Sequencing Platform"/>
            <person name="Russ C."/>
            <person name="Nusbaum C."/>
            <person name="Tyler B."/>
            <person name="van West P."/>
            <person name="Dieguez-Uribeondo J."/>
            <person name="de Bruijn I."/>
            <person name="Tripathy S."/>
            <person name="Jiang R."/>
            <person name="Young S.K."/>
            <person name="Zeng Q."/>
            <person name="Gargeya S."/>
            <person name="Fitzgerald M."/>
            <person name="Haas B."/>
            <person name="Abouelleil A."/>
            <person name="Alvarado L."/>
            <person name="Arachchi H.M."/>
            <person name="Berlin A."/>
            <person name="Chapman S.B."/>
            <person name="Goldberg J."/>
            <person name="Griggs A."/>
            <person name="Gujja S."/>
            <person name="Hansen M."/>
            <person name="Howarth C."/>
            <person name="Imamovic A."/>
            <person name="Larimer J."/>
            <person name="McCowen C."/>
            <person name="Montmayeur A."/>
            <person name="Murphy C."/>
            <person name="Neiman D."/>
            <person name="Pearson M."/>
            <person name="Priest M."/>
            <person name="Roberts A."/>
            <person name="Saif S."/>
            <person name="Shea T."/>
            <person name="Sisk P."/>
            <person name="Sykes S."/>
            <person name="Wortman J."/>
            <person name="Nusbaum C."/>
            <person name="Birren B."/>
        </authorList>
    </citation>
    <scope>NUCLEOTIDE SEQUENCE [LARGE SCALE GENOMIC DNA]</scope>
    <source>
        <strain evidence="1 2">VS20</strain>
    </source>
</reference>
<dbReference type="InParanoid" id="T0S2F5"/>
<dbReference type="RefSeq" id="XP_008607204.1">
    <property type="nucleotide sequence ID" value="XM_008608982.1"/>
</dbReference>
<protein>
    <submittedName>
        <fullName evidence="1">Uncharacterized protein</fullName>
    </submittedName>
</protein>
<keyword evidence="2" id="KW-1185">Reference proteome</keyword>
<name>T0S2F5_SAPDV</name>